<sequence>MFVLKHFLHILHSTFLTSKIGVTTCLVSRETFLNFRETFLICLM</sequence>
<reference evidence="1" key="2">
    <citation type="journal article" date="2015" name="Fish Shellfish Immunol.">
        <title>Early steps in the European eel (Anguilla anguilla)-Vibrio vulnificus interaction in the gills: Role of the RtxA13 toxin.</title>
        <authorList>
            <person name="Callol A."/>
            <person name="Pajuelo D."/>
            <person name="Ebbesson L."/>
            <person name="Teles M."/>
            <person name="MacKenzie S."/>
            <person name="Amaro C."/>
        </authorList>
    </citation>
    <scope>NUCLEOTIDE SEQUENCE</scope>
</reference>
<reference evidence="1" key="1">
    <citation type="submission" date="2014-11" db="EMBL/GenBank/DDBJ databases">
        <authorList>
            <person name="Amaro Gonzalez C."/>
        </authorList>
    </citation>
    <scope>NUCLEOTIDE SEQUENCE</scope>
</reference>
<name>A0A0E9R8K3_ANGAN</name>
<accession>A0A0E9R8K3</accession>
<evidence type="ECO:0000313" key="1">
    <source>
        <dbReference type="EMBL" id="JAH25424.1"/>
    </source>
</evidence>
<protein>
    <submittedName>
        <fullName evidence="1">Uncharacterized protein</fullName>
    </submittedName>
</protein>
<dbReference type="AlphaFoldDB" id="A0A0E9R8K3"/>
<organism evidence="1">
    <name type="scientific">Anguilla anguilla</name>
    <name type="common">European freshwater eel</name>
    <name type="synonym">Muraena anguilla</name>
    <dbReference type="NCBI Taxonomy" id="7936"/>
    <lineage>
        <taxon>Eukaryota</taxon>
        <taxon>Metazoa</taxon>
        <taxon>Chordata</taxon>
        <taxon>Craniata</taxon>
        <taxon>Vertebrata</taxon>
        <taxon>Euteleostomi</taxon>
        <taxon>Actinopterygii</taxon>
        <taxon>Neopterygii</taxon>
        <taxon>Teleostei</taxon>
        <taxon>Anguilliformes</taxon>
        <taxon>Anguillidae</taxon>
        <taxon>Anguilla</taxon>
    </lineage>
</organism>
<proteinExistence type="predicted"/>
<dbReference type="EMBL" id="GBXM01083153">
    <property type="protein sequence ID" value="JAH25424.1"/>
    <property type="molecule type" value="Transcribed_RNA"/>
</dbReference>